<name>A0ACB7W6U3_DIOAL</name>
<accession>A0ACB7W6U3</accession>
<comment type="caution">
    <text evidence="1">The sequence shown here is derived from an EMBL/GenBank/DDBJ whole genome shotgun (WGS) entry which is preliminary data.</text>
</comment>
<evidence type="ECO:0000313" key="1">
    <source>
        <dbReference type="EMBL" id="KAH7683079.1"/>
    </source>
</evidence>
<organism evidence="1 2">
    <name type="scientific">Dioscorea alata</name>
    <name type="common">Purple yam</name>
    <dbReference type="NCBI Taxonomy" id="55571"/>
    <lineage>
        <taxon>Eukaryota</taxon>
        <taxon>Viridiplantae</taxon>
        <taxon>Streptophyta</taxon>
        <taxon>Embryophyta</taxon>
        <taxon>Tracheophyta</taxon>
        <taxon>Spermatophyta</taxon>
        <taxon>Magnoliopsida</taxon>
        <taxon>Liliopsida</taxon>
        <taxon>Dioscoreales</taxon>
        <taxon>Dioscoreaceae</taxon>
        <taxon>Dioscorea</taxon>
    </lineage>
</organism>
<proteinExistence type="predicted"/>
<dbReference type="EMBL" id="CM037015">
    <property type="protein sequence ID" value="KAH7683079.1"/>
    <property type="molecule type" value="Genomic_DNA"/>
</dbReference>
<evidence type="ECO:0000313" key="2">
    <source>
        <dbReference type="Proteomes" id="UP000827976"/>
    </source>
</evidence>
<reference evidence="2" key="1">
    <citation type="journal article" date="2022" name="Nat. Commun.">
        <title>Chromosome evolution and the genetic basis of agronomically important traits in greater yam.</title>
        <authorList>
            <person name="Bredeson J.V."/>
            <person name="Lyons J.B."/>
            <person name="Oniyinde I.O."/>
            <person name="Okereke N.R."/>
            <person name="Kolade O."/>
            <person name="Nnabue I."/>
            <person name="Nwadili C.O."/>
            <person name="Hribova E."/>
            <person name="Parker M."/>
            <person name="Nwogha J."/>
            <person name="Shu S."/>
            <person name="Carlson J."/>
            <person name="Kariba R."/>
            <person name="Muthemba S."/>
            <person name="Knop K."/>
            <person name="Barton G.J."/>
            <person name="Sherwood A.V."/>
            <person name="Lopez-Montes A."/>
            <person name="Asiedu R."/>
            <person name="Jamnadass R."/>
            <person name="Muchugi A."/>
            <person name="Goodstein D."/>
            <person name="Egesi C.N."/>
            <person name="Featherston J."/>
            <person name="Asfaw A."/>
            <person name="Simpson G.G."/>
            <person name="Dolezel J."/>
            <person name="Hendre P.S."/>
            <person name="Van Deynze A."/>
            <person name="Kumar P.L."/>
            <person name="Obidiegwu J.E."/>
            <person name="Bhattacharjee R."/>
            <person name="Rokhsar D.S."/>
        </authorList>
    </citation>
    <scope>NUCLEOTIDE SEQUENCE [LARGE SCALE GENOMIC DNA]</scope>
    <source>
        <strain evidence="2">cv. TDa95/00328</strain>
    </source>
</reference>
<sequence length="265" mass="30483">MVAARYLLGMAAVVKEHKEPSYPLVDEDGMLDSPESVHSDDDTILTAKKKPHRKYQDATKKCGVCYLSRVPPHMDPTKLRQILSQYGDIQRIYLVPEDPTAQMHRKRAGGFRGKQFNEGWVEFTEKRSAKKIANMLNGEQIGGKKRSSFYYDIWNIRYLSKFSWDDLTNEIAEKNHIREQKRALEASGAKRERDFYLSKVEQSRALSSIEERIKKKRKTGETELSKKEPKVIRHFRQNQPITADTAQKKQKLSKDILAGLLGVGS</sequence>
<gene>
    <name evidence="1" type="ORF">IHE45_05G160800</name>
</gene>
<protein>
    <submittedName>
        <fullName evidence="1">ESF2/ABP1 family protein</fullName>
    </submittedName>
</protein>
<keyword evidence="2" id="KW-1185">Reference proteome</keyword>
<dbReference type="Proteomes" id="UP000827976">
    <property type="component" value="Chromosome 5"/>
</dbReference>